<evidence type="ECO:0000256" key="3">
    <source>
        <dbReference type="ARBA" id="ARBA00022692"/>
    </source>
</evidence>
<keyword evidence="4" id="KW-0735">Signal-anchor</keyword>
<reference evidence="10 11" key="1">
    <citation type="journal article" date="2018" name="Science">
        <title>The opium poppy genome and morphinan production.</title>
        <authorList>
            <person name="Guo L."/>
            <person name="Winzer T."/>
            <person name="Yang X."/>
            <person name="Li Y."/>
            <person name="Ning Z."/>
            <person name="He Z."/>
            <person name="Teodor R."/>
            <person name="Lu Y."/>
            <person name="Bowser T.A."/>
            <person name="Graham I.A."/>
            <person name="Ye K."/>
        </authorList>
    </citation>
    <scope>NUCLEOTIDE SEQUENCE [LARGE SCALE GENOMIC DNA]</scope>
    <source>
        <strain evidence="11">cv. HN1</strain>
        <tissue evidence="10">Leaves</tissue>
    </source>
</reference>
<dbReference type="InterPro" id="IPR026057">
    <property type="entry name" value="TBL_C"/>
</dbReference>
<dbReference type="Gramene" id="RZC78137">
    <property type="protein sequence ID" value="RZC78137"/>
    <property type="gene ID" value="C5167_002325"/>
</dbReference>
<keyword evidence="11" id="KW-1185">Reference proteome</keyword>
<dbReference type="InterPro" id="IPR029962">
    <property type="entry name" value="TBL"/>
</dbReference>
<name>A0A4Y7KZE1_PAPSO</name>
<feature type="domain" description="Trichome birefringence-like C-terminal" evidence="8">
    <location>
        <begin position="146"/>
        <end position="433"/>
    </location>
</feature>
<evidence type="ECO:0000256" key="7">
    <source>
        <dbReference type="SAM" id="Phobius"/>
    </source>
</evidence>
<keyword evidence="5 7" id="KW-1133">Transmembrane helix</keyword>
<evidence type="ECO:0000256" key="4">
    <source>
        <dbReference type="ARBA" id="ARBA00022968"/>
    </source>
</evidence>
<dbReference type="PANTHER" id="PTHR32285:SF62">
    <property type="entry name" value="PROTEIN TRICHOME BIREFRINGENCE-LIKE 33"/>
    <property type="match status" value="1"/>
</dbReference>
<keyword evidence="3 7" id="KW-0812">Transmembrane</keyword>
<dbReference type="GO" id="GO:0016413">
    <property type="term" value="F:O-acetyltransferase activity"/>
    <property type="evidence" value="ECO:0007669"/>
    <property type="project" value="InterPro"/>
</dbReference>
<protein>
    <submittedName>
        <fullName evidence="10">Uncharacterized protein</fullName>
    </submittedName>
</protein>
<dbReference type="GO" id="GO:0005794">
    <property type="term" value="C:Golgi apparatus"/>
    <property type="evidence" value="ECO:0007669"/>
    <property type="project" value="TreeGrafter"/>
</dbReference>
<comment type="similarity">
    <text evidence="2">Belongs to the PC-esterase family. TBL subfamily.</text>
</comment>
<comment type="subcellular location">
    <subcellularLocation>
        <location evidence="1">Membrane</location>
        <topology evidence="1">Single-pass membrane protein</topology>
    </subcellularLocation>
</comment>
<keyword evidence="6 7" id="KW-0472">Membrane</keyword>
<dbReference type="Proteomes" id="UP000316621">
    <property type="component" value="Chromosome 9"/>
</dbReference>
<evidence type="ECO:0000313" key="10">
    <source>
        <dbReference type="EMBL" id="RZC78137.1"/>
    </source>
</evidence>
<evidence type="ECO:0000256" key="2">
    <source>
        <dbReference type="ARBA" id="ARBA00007727"/>
    </source>
</evidence>
<proteinExistence type="inferred from homology"/>
<sequence>MKPSISFASLSSRRITTTLSPYLFTFIVFVFLLSILHENSVSCFLRQTLNRLQPEASEADNKQTILIETDIKKQVKLPYAIGEPHGDEDHQECDVFSGKWVYDESNRPLYEEPECPYIPSQLTCQKEGRPDKGYQHWRWQPHGCSLPSFNASFMLEKLRGKRMLFIGDSLNRGQFTSMVCLLQKVIPAHAKSMRTVSDSLTVFTAKDYNVTIEFYWAPFLLESNSDNAIIHRFPDRLVRKDSIDKHGQHWKGADVLVFNTYIWWCTGLKFKLLQGSFQDEEKLTEELKTEDAYRVAMKSLVKWVEKNTNPEKNRVMFTSMSPIHEKSREWGGEPNENCLNQTTPIEDPEYWGLGSRKKVMEVVKQEFSKSKVPITLLNITQLSEYRKDAHITIYKKQWDPLTKEQIANPTSYADCVHWCLPGLQDTWNELLYTKLFYPYK</sequence>
<dbReference type="PANTHER" id="PTHR32285">
    <property type="entry name" value="PROTEIN TRICHOME BIREFRINGENCE-LIKE 9-RELATED"/>
    <property type="match status" value="1"/>
</dbReference>
<accession>A0A4Y7KZE1</accession>
<evidence type="ECO:0000256" key="6">
    <source>
        <dbReference type="ARBA" id="ARBA00023136"/>
    </source>
</evidence>
<dbReference type="InterPro" id="IPR025846">
    <property type="entry name" value="TBL_N"/>
</dbReference>
<evidence type="ECO:0000259" key="9">
    <source>
        <dbReference type="Pfam" id="PF14416"/>
    </source>
</evidence>
<evidence type="ECO:0000256" key="5">
    <source>
        <dbReference type="ARBA" id="ARBA00022989"/>
    </source>
</evidence>
<evidence type="ECO:0000256" key="1">
    <source>
        <dbReference type="ARBA" id="ARBA00004167"/>
    </source>
</evidence>
<dbReference type="Pfam" id="PF14416">
    <property type="entry name" value="PMR5N"/>
    <property type="match status" value="1"/>
</dbReference>
<dbReference type="GO" id="GO:0016020">
    <property type="term" value="C:membrane"/>
    <property type="evidence" value="ECO:0007669"/>
    <property type="project" value="UniProtKB-SubCell"/>
</dbReference>
<dbReference type="EMBL" id="CM010723">
    <property type="protein sequence ID" value="RZC78137.1"/>
    <property type="molecule type" value="Genomic_DNA"/>
</dbReference>
<organism evidence="10 11">
    <name type="scientific">Papaver somniferum</name>
    <name type="common">Opium poppy</name>
    <dbReference type="NCBI Taxonomy" id="3469"/>
    <lineage>
        <taxon>Eukaryota</taxon>
        <taxon>Viridiplantae</taxon>
        <taxon>Streptophyta</taxon>
        <taxon>Embryophyta</taxon>
        <taxon>Tracheophyta</taxon>
        <taxon>Spermatophyta</taxon>
        <taxon>Magnoliopsida</taxon>
        <taxon>Ranunculales</taxon>
        <taxon>Papaveraceae</taxon>
        <taxon>Papaveroideae</taxon>
        <taxon>Papaver</taxon>
    </lineage>
</organism>
<dbReference type="OMA" id="WVENNMN"/>
<feature type="transmembrane region" description="Helical" evidence="7">
    <location>
        <begin position="21"/>
        <end position="37"/>
    </location>
</feature>
<dbReference type="Pfam" id="PF13839">
    <property type="entry name" value="PC-Esterase"/>
    <property type="match status" value="1"/>
</dbReference>
<dbReference type="AlphaFoldDB" id="A0A4Y7KZE1"/>
<evidence type="ECO:0000313" key="11">
    <source>
        <dbReference type="Proteomes" id="UP000316621"/>
    </source>
</evidence>
<dbReference type="OrthoDB" id="1932925at2759"/>
<evidence type="ECO:0000259" key="8">
    <source>
        <dbReference type="Pfam" id="PF13839"/>
    </source>
</evidence>
<feature type="domain" description="Trichome birefringence-like N-terminal" evidence="9">
    <location>
        <begin position="91"/>
        <end position="145"/>
    </location>
</feature>
<gene>
    <name evidence="10" type="ORF">C5167_002325</name>
</gene>